<accession>A0A0C3QR40</accession>
<dbReference type="HOGENOM" id="CLU_1846587_0_0_1"/>
<dbReference type="Gene3D" id="2.40.30.270">
    <property type="match status" value="1"/>
</dbReference>
<protein>
    <submittedName>
        <fullName evidence="2">Uncharacterized protein</fullName>
    </submittedName>
</protein>
<organism evidence="2 3">
    <name type="scientific">Tulasnella calospora MUT 4182</name>
    <dbReference type="NCBI Taxonomy" id="1051891"/>
    <lineage>
        <taxon>Eukaryota</taxon>
        <taxon>Fungi</taxon>
        <taxon>Dikarya</taxon>
        <taxon>Basidiomycota</taxon>
        <taxon>Agaricomycotina</taxon>
        <taxon>Agaricomycetes</taxon>
        <taxon>Cantharellales</taxon>
        <taxon>Tulasnellaceae</taxon>
        <taxon>Tulasnella</taxon>
    </lineage>
</organism>
<gene>
    <name evidence="2" type="ORF">M407DRAFT_20836</name>
</gene>
<dbReference type="InterPro" id="IPR027417">
    <property type="entry name" value="P-loop_NTPase"/>
</dbReference>
<evidence type="ECO:0000313" key="3">
    <source>
        <dbReference type="Proteomes" id="UP000054248"/>
    </source>
</evidence>
<sequence>MVSDQDLIDFIARQRHLLNDERESDLERSSLVLTSCSPKLLELKGLALNNLGVVSNALNRPGDIARIEESSTSQRTGKKKGSSAEGSGSDKAIEGVIYKITDTRAILAVDQAKDSNSDDIDLPEKCRLVKLANTVTYDR</sequence>
<evidence type="ECO:0000256" key="1">
    <source>
        <dbReference type="SAM" id="MobiDB-lite"/>
    </source>
</evidence>
<reference evidence="2 3" key="1">
    <citation type="submission" date="2014-04" db="EMBL/GenBank/DDBJ databases">
        <authorList>
            <consortium name="DOE Joint Genome Institute"/>
            <person name="Kuo A."/>
            <person name="Girlanda M."/>
            <person name="Perotto S."/>
            <person name="Kohler A."/>
            <person name="Nagy L.G."/>
            <person name="Floudas D."/>
            <person name="Copeland A."/>
            <person name="Barry K.W."/>
            <person name="Cichocki N."/>
            <person name="Veneault-Fourrey C."/>
            <person name="LaButti K."/>
            <person name="Lindquist E.A."/>
            <person name="Lipzen A."/>
            <person name="Lundell T."/>
            <person name="Morin E."/>
            <person name="Murat C."/>
            <person name="Sun H."/>
            <person name="Tunlid A."/>
            <person name="Henrissat B."/>
            <person name="Grigoriev I.V."/>
            <person name="Hibbett D.S."/>
            <person name="Martin F."/>
            <person name="Nordberg H.P."/>
            <person name="Cantor M.N."/>
            <person name="Hua S.X."/>
        </authorList>
    </citation>
    <scope>NUCLEOTIDE SEQUENCE [LARGE SCALE GENOMIC DNA]</scope>
    <source>
        <strain evidence="2 3">MUT 4182</strain>
    </source>
</reference>
<dbReference type="AlphaFoldDB" id="A0A0C3QR40"/>
<name>A0A0C3QR40_9AGAM</name>
<evidence type="ECO:0000313" key="2">
    <source>
        <dbReference type="EMBL" id="KIO30169.1"/>
    </source>
</evidence>
<keyword evidence="3" id="KW-1185">Reference proteome</keyword>
<dbReference type="OrthoDB" id="3262895at2759"/>
<dbReference type="EMBL" id="KN822975">
    <property type="protein sequence ID" value="KIO30169.1"/>
    <property type="molecule type" value="Genomic_DNA"/>
</dbReference>
<dbReference type="Proteomes" id="UP000054248">
    <property type="component" value="Unassembled WGS sequence"/>
</dbReference>
<proteinExistence type="predicted"/>
<feature type="region of interest" description="Disordered" evidence="1">
    <location>
        <begin position="64"/>
        <end position="89"/>
    </location>
</feature>
<dbReference type="Gene3D" id="3.40.50.300">
    <property type="entry name" value="P-loop containing nucleotide triphosphate hydrolases"/>
    <property type="match status" value="1"/>
</dbReference>
<reference evidence="3" key="2">
    <citation type="submission" date="2015-01" db="EMBL/GenBank/DDBJ databases">
        <title>Evolutionary Origins and Diversification of the Mycorrhizal Mutualists.</title>
        <authorList>
            <consortium name="DOE Joint Genome Institute"/>
            <consortium name="Mycorrhizal Genomics Consortium"/>
            <person name="Kohler A."/>
            <person name="Kuo A."/>
            <person name="Nagy L.G."/>
            <person name="Floudas D."/>
            <person name="Copeland A."/>
            <person name="Barry K.W."/>
            <person name="Cichocki N."/>
            <person name="Veneault-Fourrey C."/>
            <person name="LaButti K."/>
            <person name="Lindquist E.A."/>
            <person name="Lipzen A."/>
            <person name="Lundell T."/>
            <person name="Morin E."/>
            <person name="Murat C."/>
            <person name="Riley R."/>
            <person name="Ohm R."/>
            <person name="Sun H."/>
            <person name="Tunlid A."/>
            <person name="Henrissat B."/>
            <person name="Grigoriev I.V."/>
            <person name="Hibbett D.S."/>
            <person name="Martin F."/>
        </authorList>
    </citation>
    <scope>NUCLEOTIDE SEQUENCE [LARGE SCALE GENOMIC DNA]</scope>
    <source>
        <strain evidence="3">MUT 4182</strain>
    </source>
</reference>